<dbReference type="SMART" id="SM00320">
    <property type="entry name" value="WD40"/>
    <property type="match status" value="5"/>
</dbReference>
<dbReference type="InterPro" id="IPR036322">
    <property type="entry name" value="WD40_repeat_dom_sf"/>
</dbReference>
<sequence>MFLYACLYWIQHLQKSGRQLHGNDQILQFLQEHLLHWLEALAWMDKISEGIDAITTLESIALLKNCSSLLSFSHDILRFIRSSRTTIEQAPNQTYCSALIFTPALSTVREQFKDCIPQWIQRLPKVEDDWNALLQTLEGHAAPVNAVAFSHDSRLLASASCDKTVRLWDSRTGAVLQTLKGHLDYVTSVAFSPDSKLLASASRDKTIRLWDTQSGGEVQILRDHSDWVWAVSFSPDGKLLASASSDRTVKLWDAKSRVVLWTLDSHVGYVSAVAFSPDSKLLASASRDSTIKLWNTQSGEELRMLKGHSDWVMAVVVSSDGKLLASASSDGTIKLWDIQSASSEGMENLWDTQSSEALQTLIGCSDWVVTMTFSFDGNLLA</sequence>
<dbReference type="AlphaFoldDB" id="A0A6A6QGV6"/>
<keyword evidence="1 6" id="KW-0853">WD repeat</keyword>
<dbReference type="OrthoDB" id="538223at2759"/>
<reference evidence="7" key="1">
    <citation type="journal article" date="2020" name="Stud. Mycol.">
        <title>101 Dothideomycetes genomes: a test case for predicting lifestyles and emergence of pathogens.</title>
        <authorList>
            <person name="Haridas S."/>
            <person name="Albert R."/>
            <person name="Binder M."/>
            <person name="Bloem J."/>
            <person name="Labutti K."/>
            <person name="Salamov A."/>
            <person name="Andreopoulos B."/>
            <person name="Baker S."/>
            <person name="Barry K."/>
            <person name="Bills G."/>
            <person name="Bluhm B."/>
            <person name="Cannon C."/>
            <person name="Castanera R."/>
            <person name="Culley D."/>
            <person name="Daum C."/>
            <person name="Ezra D."/>
            <person name="Gonzalez J."/>
            <person name="Henrissat B."/>
            <person name="Kuo A."/>
            <person name="Liang C."/>
            <person name="Lipzen A."/>
            <person name="Lutzoni F."/>
            <person name="Magnuson J."/>
            <person name="Mondo S."/>
            <person name="Nolan M."/>
            <person name="Ohm R."/>
            <person name="Pangilinan J."/>
            <person name="Park H.-J."/>
            <person name="Ramirez L."/>
            <person name="Alfaro M."/>
            <person name="Sun H."/>
            <person name="Tritt A."/>
            <person name="Yoshinaga Y."/>
            <person name="Zwiers L.-H."/>
            <person name="Turgeon B."/>
            <person name="Goodwin S."/>
            <person name="Spatafora J."/>
            <person name="Crous P."/>
            <person name="Grigoriev I."/>
        </authorList>
    </citation>
    <scope>NUCLEOTIDE SEQUENCE</scope>
    <source>
        <strain evidence="7">CBS 269.34</strain>
    </source>
</reference>
<evidence type="ECO:0000256" key="3">
    <source>
        <dbReference type="ARBA" id="ARBA00038415"/>
    </source>
</evidence>
<dbReference type="Proteomes" id="UP000799750">
    <property type="component" value="Unassembled WGS sequence"/>
</dbReference>
<dbReference type="InterPro" id="IPR020472">
    <property type="entry name" value="WD40_PAC1"/>
</dbReference>
<dbReference type="Pfam" id="PF00400">
    <property type="entry name" value="WD40"/>
    <property type="match status" value="5"/>
</dbReference>
<dbReference type="EMBL" id="MU004195">
    <property type="protein sequence ID" value="KAF2491462.1"/>
    <property type="molecule type" value="Genomic_DNA"/>
</dbReference>
<comment type="similarity">
    <text evidence="3">Belongs to the WD repeat MDV1/CAF4 family.</text>
</comment>
<comment type="function">
    <text evidence="5">Involved in mitochondrial fission. Acts as an adapter protein required to form mitochondrial fission complexes. Formation of these complexes is required to promote constriction and fission of the mitochondrial compartment at a late step in mitochondrial division.</text>
</comment>
<feature type="repeat" description="WD" evidence="6">
    <location>
        <begin position="221"/>
        <end position="262"/>
    </location>
</feature>
<evidence type="ECO:0000256" key="5">
    <source>
        <dbReference type="ARBA" id="ARBA00043913"/>
    </source>
</evidence>
<keyword evidence="2" id="KW-0677">Repeat</keyword>
<dbReference type="SUPFAM" id="SSF50978">
    <property type="entry name" value="WD40 repeat-like"/>
    <property type="match status" value="2"/>
</dbReference>
<feature type="repeat" description="WD" evidence="6">
    <location>
        <begin position="305"/>
        <end position="346"/>
    </location>
</feature>
<dbReference type="InterPro" id="IPR015943">
    <property type="entry name" value="WD40/YVTN_repeat-like_dom_sf"/>
</dbReference>
<evidence type="ECO:0000313" key="7">
    <source>
        <dbReference type="EMBL" id="KAF2491462.1"/>
    </source>
</evidence>
<feature type="repeat" description="WD" evidence="6">
    <location>
        <begin position="137"/>
        <end position="178"/>
    </location>
</feature>
<protein>
    <recommendedName>
        <fullName evidence="4">Mitochondrial division protein 1</fullName>
    </recommendedName>
</protein>
<dbReference type="PRINTS" id="PR00320">
    <property type="entry name" value="GPROTEINBRPT"/>
</dbReference>
<name>A0A6A6QGV6_9PEZI</name>
<accession>A0A6A6QGV6</accession>
<organism evidence="7 8">
    <name type="scientific">Lophium mytilinum</name>
    <dbReference type="NCBI Taxonomy" id="390894"/>
    <lineage>
        <taxon>Eukaryota</taxon>
        <taxon>Fungi</taxon>
        <taxon>Dikarya</taxon>
        <taxon>Ascomycota</taxon>
        <taxon>Pezizomycotina</taxon>
        <taxon>Dothideomycetes</taxon>
        <taxon>Pleosporomycetidae</taxon>
        <taxon>Mytilinidiales</taxon>
        <taxon>Mytilinidiaceae</taxon>
        <taxon>Lophium</taxon>
    </lineage>
</organism>
<keyword evidence="8" id="KW-1185">Reference proteome</keyword>
<dbReference type="PANTHER" id="PTHR22847:SF637">
    <property type="entry name" value="WD REPEAT DOMAIN 5B"/>
    <property type="match status" value="1"/>
</dbReference>
<dbReference type="CDD" id="cd00200">
    <property type="entry name" value="WD40"/>
    <property type="match status" value="1"/>
</dbReference>
<dbReference type="InterPro" id="IPR001680">
    <property type="entry name" value="WD40_rpt"/>
</dbReference>
<evidence type="ECO:0000256" key="1">
    <source>
        <dbReference type="ARBA" id="ARBA00022574"/>
    </source>
</evidence>
<feature type="repeat" description="WD" evidence="6">
    <location>
        <begin position="263"/>
        <end position="304"/>
    </location>
</feature>
<dbReference type="GO" id="GO:1990234">
    <property type="term" value="C:transferase complex"/>
    <property type="evidence" value="ECO:0007669"/>
    <property type="project" value="UniProtKB-ARBA"/>
</dbReference>
<gene>
    <name evidence="7" type="ORF">BU16DRAFT_565162</name>
</gene>
<dbReference type="Gene3D" id="2.130.10.10">
    <property type="entry name" value="YVTN repeat-like/Quinoprotein amine dehydrogenase"/>
    <property type="match status" value="3"/>
</dbReference>
<proteinExistence type="inferred from homology"/>
<dbReference type="PANTHER" id="PTHR22847">
    <property type="entry name" value="WD40 REPEAT PROTEIN"/>
    <property type="match status" value="1"/>
</dbReference>
<evidence type="ECO:0000256" key="4">
    <source>
        <dbReference type="ARBA" id="ARBA00039789"/>
    </source>
</evidence>
<feature type="repeat" description="WD" evidence="6">
    <location>
        <begin position="179"/>
        <end position="220"/>
    </location>
</feature>
<evidence type="ECO:0000256" key="6">
    <source>
        <dbReference type="PROSITE-ProRule" id="PRU00221"/>
    </source>
</evidence>
<dbReference type="PROSITE" id="PS00678">
    <property type="entry name" value="WD_REPEATS_1"/>
    <property type="match status" value="5"/>
</dbReference>
<dbReference type="GO" id="GO:0005634">
    <property type="term" value="C:nucleus"/>
    <property type="evidence" value="ECO:0007669"/>
    <property type="project" value="TreeGrafter"/>
</dbReference>
<dbReference type="InterPro" id="IPR019775">
    <property type="entry name" value="WD40_repeat_CS"/>
</dbReference>
<evidence type="ECO:0000256" key="2">
    <source>
        <dbReference type="ARBA" id="ARBA00022737"/>
    </source>
</evidence>
<dbReference type="PROSITE" id="PS50082">
    <property type="entry name" value="WD_REPEATS_2"/>
    <property type="match status" value="5"/>
</dbReference>
<dbReference type="PROSITE" id="PS50294">
    <property type="entry name" value="WD_REPEATS_REGION"/>
    <property type="match status" value="5"/>
</dbReference>
<evidence type="ECO:0000313" key="8">
    <source>
        <dbReference type="Proteomes" id="UP000799750"/>
    </source>
</evidence>